<evidence type="ECO:0000256" key="4">
    <source>
        <dbReference type="ARBA" id="ARBA00022741"/>
    </source>
</evidence>
<evidence type="ECO:0000259" key="11">
    <source>
        <dbReference type="Pfam" id="PF02463"/>
    </source>
</evidence>
<dbReference type="InterPro" id="IPR004604">
    <property type="entry name" value="DNA_recomb/repair_RecN"/>
</dbReference>
<dbReference type="RefSeq" id="WP_322776342.1">
    <property type="nucleotide sequence ID" value="NZ_JARJFB010000018.1"/>
</dbReference>
<dbReference type="InterPro" id="IPR027417">
    <property type="entry name" value="P-loop_NTPase"/>
</dbReference>
<dbReference type="InterPro" id="IPR003395">
    <property type="entry name" value="RecF/RecN/SMC_N"/>
</dbReference>
<keyword evidence="6" id="KW-0067">ATP-binding</keyword>
<organism evidence="12 13">
    <name type="scientific">Candidatus Megaera venefica</name>
    <dbReference type="NCBI Taxonomy" id="2055910"/>
    <lineage>
        <taxon>Bacteria</taxon>
        <taxon>Pseudomonadati</taxon>
        <taxon>Pseudomonadota</taxon>
        <taxon>Alphaproteobacteria</taxon>
        <taxon>Rickettsiales</taxon>
        <taxon>Rickettsiaceae</taxon>
        <taxon>Candidatus Megaera</taxon>
    </lineage>
</organism>
<dbReference type="Pfam" id="PF02463">
    <property type="entry name" value="SMC_N"/>
    <property type="match status" value="1"/>
</dbReference>
<dbReference type="Proteomes" id="UP001291687">
    <property type="component" value="Unassembled WGS sequence"/>
</dbReference>
<dbReference type="SUPFAM" id="SSF52540">
    <property type="entry name" value="P-loop containing nucleoside triphosphate hydrolases"/>
    <property type="match status" value="2"/>
</dbReference>
<evidence type="ECO:0000313" key="12">
    <source>
        <dbReference type="EMBL" id="MEA0970438.1"/>
    </source>
</evidence>
<dbReference type="PANTHER" id="PTHR11059:SF0">
    <property type="entry name" value="DNA REPAIR PROTEIN RECN"/>
    <property type="match status" value="1"/>
</dbReference>
<dbReference type="NCBIfam" id="TIGR00634">
    <property type="entry name" value="recN"/>
    <property type="match status" value="1"/>
</dbReference>
<dbReference type="PANTHER" id="PTHR11059">
    <property type="entry name" value="DNA REPAIR PROTEIN RECN"/>
    <property type="match status" value="1"/>
</dbReference>
<comment type="caution">
    <text evidence="12">The sequence shown here is derived from an EMBL/GenBank/DDBJ whole genome shotgun (WGS) entry which is preliminary data.</text>
</comment>
<name>A0ABU5NB88_9RICK</name>
<evidence type="ECO:0000256" key="3">
    <source>
        <dbReference type="ARBA" id="ARBA00021315"/>
    </source>
</evidence>
<evidence type="ECO:0000256" key="9">
    <source>
        <dbReference type="PIRNR" id="PIRNR003128"/>
    </source>
</evidence>
<keyword evidence="7 9" id="KW-0234">DNA repair</keyword>
<protein>
    <recommendedName>
        <fullName evidence="3 9">DNA repair protein RecN</fullName>
    </recommendedName>
    <alternativeName>
        <fullName evidence="8 9">Recombination protein N</fullName>
    </alternativeName>
</protein>
<evidence type="ECO:0000256" key="7">
    <source>
        <dbReference type="ARBA" id="ARBA00023204"/>
    </source>
</evidence>
<accession>A0ABU5NB88</accession>
<sequence length="549" mass="61538">MLQSLHIKDFLLIEKLELDFNEGFCVITGETGAGKSILLDSILFCLGERFPGNPVRPSAESCSVTLIFSASEILDNYLKEIGVDSDDSLIVKCTQNIVGRKKFFINDQIVTAKLVQNLFSYLLELHGQHNHTTLLSIASHSFILDEFGKLGVLKNEVANGYFNWQETEKKIKEIATQKEQVDKDIDYLKHVCAELELAEVKKGEEQELADIKRKLQSSEKEKELIQSVLSEIQESSIERIIAKAQRSISNSTNTEFLEKVSSNLESAYDKIEDSKTILQQILRDMDLAEFSMEEIEERLYEIRTLARKHSADANDLVSFLEKSQTQLLDLENKVQVNSEIEKQLEASKANYFALAERLSEQRKETVAELEKKVMKELSTLEMKKAIFVVEIESSHGFASSNGIDKVRFIASTNPGMSLAPIDKIASGGELSRFMLALRVALFDKAPKQTIIFDEIDVGISGSVADSMGSRLKALSSVVQIIVITHQPQVAGKADQHILVEKTQHDIHTVVEIKILENEARPYELARMISGKEITKTGLKAAKELIISKS</sequence>
<evidence type="ECO:0000256" key="5">
    <source>
        <dbReference type="ARBA" id="ARBA00022763"/>
    </source>
</evidence>
<comment type="function">
    <text evidence="1 9">May be involved in recombinational repair of damaged DNA.</text>
</comment>
<evidence type="ECO:0000256" key="2">
    <source>
        <dbReference type="ARBA" id="ARBA00009441"/>
    </source>
</evidence>
<proteinExistence type="inferred from homology"/>
<dbReference type="EMBL" id="JARJFB010000018">
    <property type="protein sequence ID" value="MEA0970438.1"/>
    <property type="molecule type" value="Genomic_DNA"/>
</dbReference>
<dbReference type="PIRSF" id="PIRSF003128">
    <property type="entry name" value="RecN"/>
    <property type="match status" value="1"/>
</dbReference>
<comment type="similarity">
    <text evidence="2 9">Belongs to the RecN family.</text>
</comment>
<keyword evidence="5 9" id="KW-0227">DNA damage</keyword>
<feature type="domain" description="RecF/RecN/SMC N-terminal" evidence="11">
    <location>
        <begin position="1"/>
        <end position="506"/>
    </location>
</feature>
<evidence type="ECO:0000256" key="10">
    <source>
        <dbReference type="SAM" id="Coils"/>
    </source>
</evidence>
<dbReference type="CDD" id="cd03241">
    <property type="entry name" value="ABC_RecN"/>
    <property type="match status" value="1"/>
</dbReference>
<evidence type="ECO:0000256" key="6">
    <source>
        <dbReference type="ARBA" id="ARBA00022840"/>
    </source>
</evidence>
<keyword evidence="10" id="KW-0175">Coiled coil</keyword>
<reference evidence="12 13" key="1">
    <citation type="submission" date="2023-03" db="EMBL/GenBank/DDBJ databases">
        <title>Host association and intracellularity evolved multiple times independently in the Rickettsiales.</title>
        <authorList>
            <person name="Castelli M."/>
            <person name="Nardi T."/>
            <person name="Gammuto L."/>
            <person name="Bellinzona G."/>
            <person name="Sabaneyeva E."/>
            <person name="Potekhin A."/>
            <person name="Serra V."/>
            <person name="Petroni G."/>
            <person name="Sassera D."/>
        </authorList>
    </citation>
    <scope>NUCLEOTIDE SEQUENCE [LARGE SCALE GENOMIC DNA]</scope>
    <source>
        <strain evidence="12 13">Sr 2-6</strain>
    </source>
</reference>
<dbReference type="Gene3D" id="3.40.50.300">
    <property type="entry name" value="P-loop containing nucleotide triphosphate hydrolases"/>
    <property type="match status" value="2"/>
</dbReference>
<evidence type="ECO:0000313" key="13">
    <source>
        <dbReference type="Proteomes" id="UP001291687"/>
    </source>
</evidence>
<evidence type="ECO:0000256" key="1">
    <source>
        <dbReference type="ARBA" id="ARBA00003618"/>
    </source>
</evidence>
<evidence type="ECO:0000256" key="8">
    <source>
        <dbReference type="ARBA" id="ARBA00033408"/>
    </source>
</evidence>
<gene>
    <name evidence="12" type="ORF">Megvenef_00402</name>
</gene>
<keyword evidence="4" id="KW-0547">Nucleotide-binding</keyword>
<keyword evidence="13" id="KW-1185">Reference proteome</keyword>
<feature type="coiled-coil region" evidence="10">
    <location>
        <begin position="330"/>
        <end position="375"/>
    </location>
</feature>
<feature type="coiled-coil region" evidence="10">
    <location>
        <begin position="201"/>
        <end position="228"/>
    </location>
</feature>